<sequence length="554" mass="58335">MRRWVLPGLLPLAVLALLPPSAPQAEPVGPALAAASNLSQGRRPGTLDGARALGVRDLRDGMVWARAERAPGTYVFDGPRQRFPDALGDSRLSIVLNWGNPLYDGGDTPHSDAAVAAFGAFAGALVRRFPNVDSLEIGNEFNGTNFVRGPLKDMTPEARARAYVPLLRAASGAARAARPGIRISGGALHSLPGAYLDALLAAGAADHMDTLALHPYSTAPEQLARQIAVLRRRPAIAEMPIEITEFGTTDRAGSASYAVRMYCQMALAGVSRAVWYPLNDRGDGYVPLFTPDGRITPAGRAWRLIAARMERRAVVDAAPDPFGYGCRFAGGTHVLWGARRGVTLPPGARAVDAEGRDLPPPLLLSPDRPVIVIGPDDAAPPALGPDGVIADSFDQFTYPEATGARPGDPFDRLARHGDRDHPLRLMPGQQAPAAPWTPHLGAPALGRIRLAADTLRPGVWAGRPVHIVHRYVAPTAQVIDLDASFAPGAGTTDGISVSVTLNGAALAAQSGTHPIKVARRGLSLAPGDVLELSVGPNADATGDVTRFRITLRAP</sequence>
<dbReference type="Gene3D" id="3.20.20.80">
    <property type="entry name" value="Glycosidases"/>
    <property type="match status" value="1"/>
</dbReference>
<keyword evidence="1" id="KW-0732">Signal</keyword>
<dbReference type="RefSeq" id="WP_085792398.1">
    <property type="nucleotide sequence ID" value="NZ_FWFK01000004.1"/>
</dbReference>
<dbReference type="AlphaFoldDB" id="A0A1X6ZK46"/>
<dbReference type="SUPFAM" id="SSF51445">
    <property type="entry name" value="(Trans)glycosidases"/>
    <property type="match status" value="1"/>
</dbReference>
<dbReference type="Proteomes" id="UP000193570">
    <property type="component" value="Unassembled WGS sequence"/>
</dbReference>
<feature type="domain" description="Asl1-like glycosyl hydrolase catalytic" evidence="2">
    <location>
        <begin position="141"/>
        <end position="259"/>
    </location>
</feature>
<dbReference type="Pfam" id="PF11790">
    <property type="entry name" value="Glyco_hydro_cc"/>
    <property type="match status" value="1"/>
</dbReference>
<name>A0A1X6ZK46_9RHOB</name>
<dbReference type="GO" id="GO:0004553">
    <property type="term" value="F:hydrolase activity, hydrolyzing O-glycosyl compounds"/>
    <property type="evidence" value="ECO:0007669"/>
    <property type="project" value="TreeGrafter"/>
</dbReference>
<dbReference type="InterPro" id="IPR017853">
    <property type="entry name" value="GH"/>
</dbReference>
<dbReference type="InterPro" id="IPR051923">
    <property type="entry name" value="Glycosyl_Hydrolase_39"/>
</dbReference>
<evidence type="ECO:0000259" key="2">
    <source>
        <dbReference type="Pfam" id="PF11790"/>
    </source>
</evidence>
<evidence type="ECO:0000313" key="4">
    <source>
        <dbReference type="Proteomes" id="UP000193570"/>
    </source>
</evidence>
<organism evidence="3 4">
    <name type="scientific">Roseivivax jejudonensis</name>
    <dbReference type="NCBI Taxonomy" id="1529041"/>
    <lineage>
        <taxon>Bacteria</taxon>
        <taxon>Pseudomonadati</taxon>
        <taxon>Pseudomonadota</taxon>
        <taxon>Alphaproteobacteria</taxon>
        <taxon>Rhodobacterales</taxon>
        <taxon>Roseobacteraceae</taxon>
        <taxon>Roseivivax</taxon>
    </lineage>
</organism>
<accession>A0A1X6ZK46</accession>
<evidence type="ECO:0000313" key="3">
    <source>
        <dbReference type="EMBL" id="SLN53595.1"/>
    </source>
</evidence>
<evidence type="ECO:0000256" key="1">
    <source>
        <dbReference type="SAM" id="SignalP"/>
    </source>
</evidence>
<proteinExistence type="predicted"/>
<dbReference type="PANTHER" id="PTHR12631:SF10">
    <property type="entry name" value="BETA-XYLOSIDASE-LIKE PROTEIN-RELATED"/>
    <property type="match status" value="1"/>
</dbReference>
<reference evidence="3 4" key="1">
    <citation type="submission" date="2017-03" db="EMBL/GenBank/DDBJ databases">
        <authorList>
            <person name="Afonso C.L."/>
            <person name="Miller P.J."/>
            <person name="Scott M.A."/>
            <person name="Spackman E."/>
            <person name="Goraichik I."/>
            <person name="Dimitrov K.M."/>
            <person name="Suarez D.L."/>
            <person name="Swayne D.E."/>
        </authorList>
    </citation>
    <scope>NUCLEOTIDE SEQUENCE [LARGE SCALE GENOMIC DNA]</scope>
    <source>
        <strain evidence="3 4">CECT 8625</strain>
    </source>
</reference>
<gene>
    <name evidence="3" type="ORF">ROJ8625_02737</name>
</gene>
<dbReference type="OrthoDB" id="9776971at2"/>
<dbReference type="PANTHER" id="PTHR12631">
    <property type="entry name" value="ALPHA-L-IDURONIDASE"/>
    <property type="match status" value="1"/>
</dbReference>
<feature type="chain" id="PRO_5012032977" description="Asl1-like glycosyl hydrolase catalytic domain-containing protein" evidence="1">
    <location>
        <begin position="26"/>
        <end position="554"/>
    </location>
</feature>
<feature type="signal peptide" evidence="1">
    <location>
        <begin position="1"/>
        <end position="25"/>
    </location>
</feature>
<dbReference type="InterPro" id="IPR024655">
    <property type="entry name" value="Asl1_glyco_hydro_catalytic"/>
</dbReference>
<protein>
    <recommendedName>
        <fullName evidence="2">Asl1-like glycosyl hydrolase catalytic domain-containing protein</fullName>
    </recommendedName>
</protein>
<keyword evidence="4" id="KW-1185">Reference proteome</keyword>
<dbReference type="EMBL" id="FWFK01000004">
    <property type="protein sequence ID" value="SLN53595.1"/>
    <property type="molecule type" value="Genomic_DNA"/>
</dbReference>